<organism evidence="2 3">
    <name type="scientific">Clavelina lepadiformis</name>
    <name type="common">Light-bulb sea squirt</name>
    <name type="synonym">Ascidia lepadiformis</name>
    <dbReference type="NCBI Taxonomy" id="159417"/>
    <lineage>
        <taxon>Eukaryota</taxon>
        <taxon>Metazoa</taxon>
        <taxon>Chordata</taxon>
        <taxon>Tunicata</taxon>
        <taxon>Ascidiacea</taxon>
        <taxon>Aplousobranchia</taxon>
        <taxon>Clavelinidae</taxon>
        <taxon>Clavelina</taxon>
    </lineage>
</organism>
<comment type="caution">
    <text evidence="2">The sequence shown here is derived from an EMBL/GenBank/DDBJ whole genome shotgun (WGS) entry which is preliminary data.</text>
</comment>
<sequence length="234" mass="27398">MNIVPEAIFFLLLHVKTSLCEPDLWFYNRHMTTQATTTTNAPPYSWPTTEQNEKQEQSFSLFDRFRPKQIAQPLTTQLCGKRIYQSLRTCKMLSNRKQSKQLMRRSKQYLCSYKDRFLMTDVENYLSSSTSYSHNHSIQKKAVNHCSGHQTRKVILQAYEADRPYILRDLLHDPINHLYQTMFIENCYELGPFGGFKCRMHPIKFKAAVWSIDETSDEIEVVNVITDGYCALST</sequence>
<protein>
    <submittedName>
        <fullName evidence="2">Uncharacterized protein</fullName>
    </submittedName>
</protein>
<feature type="chain" id="PRO_5045863229" evidence="1">
    <location>
        <begin position="21"/>
        <end position="234"/>
    </location>
</feature>
<keyword evidence="3" id="KW-1185">Reference proteome</keyword>
<evidence type="ECO:0000313" key="2">
    <source>
        <dbReference type="EMBL" id="CAK8678177.1"/>
    </source>
</evidence>
<reference evidence="2 3" key="1">
    <citation type="submission" date="2024-02" db="EMBL/GenBank/DDBJ databases">
        <authorList>
            <person name="Daric V."/>
            <person name="Darras S."/>
        </authorList>
    </citation>
    <scope>NUCLEOTIDE SEQUENCE [LARGE SCALE GENOMIC DNA]</scope>
</reference>
<dbReference type="Proteomes" id="UP001642483">
    <property type="component" value="Unassembled WGS sequence"/>
</dbReference>
<accession>A0ABP0FER4</accession>
<name>A0ABP0FER4_CLALP</name>
<keyword evidence="1" id="KW-0732">Signal</keyword>
<gene>
    <name evidence="2" type="ORF">CVLEPA_LOCUS8121</name>
</gene>
<proteinExistence type="predicted"/>
<feature type="signal peptide" evidence="1">
    <location>
        <begin position="1"/>
        <end position="20"/>
    </location>
</feature>
<evidence type="ECO:0000256" key="1">
    <source>
        <dbReference type="SAM" id="SignalP"/>
    </source>
</evidence>
<evidence type="ECO:0000313" key="3">
    <source>
        <dbReference type="Proteomes" id="UP001642483"/>
    </source>
</evidence>
<dbReference type="EMBL" id="CAWYQH010000046">
    <property type="protein sequence ID" value="CAK8678177.1"/>
    <property type="molecule type" value="Genomic_DNA"/>
</dbReference>